<dbReference type="eggNOG" id="ENOG502RK14">
    <property type="taxonomic scope" value="Eukaryota"/>
</dbReference>
<dbReference type="OrthoDB" id="4590106at2759"/>
<keyword evidence="3" id="KW-1185">Reference proteome</keyword>
<feature type="compositionally biased region" description="Polar residues" evidence="1">
    <location>
        <begin position="296"/>
        <end position="307"/>
    </location>
</feature>
<name>G2QC64_THET4</name>
<feature type="compositionally biased region" description="Basic residues" evidence="1">
    <location>
        <begin position="359"/>
        <end position="368"/>
    </location>
</feature>
<feature type="region of interest" description="Disordered" evidence="1">
    <location>
        <begin position="163"/>
        <end position="225"/>
    </location>
</feature>
<dbReference type="RefSeq" id="XP_003663338.1">
    <property type="nucleotide sequence ID" value="XM_003663290.1"/>
</dbReference>
<dbReference type="GeneID" id="11507964"/>
<gene>
    <name evidence="2" type="ORF">MYCTH_2305156</name>
</gene>
<accession>G2QC64</accession>
<organism evidence="2 3">
    <name type="scientific">Thermothelomyces thermophilus (strain ATCC 42464 / BCRC 31852 / DSM 1799)</name>
    <name type="common">Sporotrichum thermophile</name>
    <dbReference type="NCBI Taxonomy" id="573729"/>
    <lineage>
        <taxon>Eukaryota</taxon>
        <taxon>Fungi</taxon>
        <taxon>Dikarya</taxon>
        <taxon>Ascomycota</taxon>
        <taxon>Pezizomycotina</taxon>
        <taxon>Sordariomycetes</taxon>
        <taxon>Sordariomycetidae</taxon>
        <taxon>Sordariales</taxon>
        <taxon>Chaetomiaceae</taxon>
        <taxon>Thermothelomyces</taxon>
    </lineage>
</organism>
<evidence type="ECO:0000313" key="3">
    <source>
        <dbReference type="Proteomes" id="UP000007322"/>
    </source>
</evidence>
<dbReference type="OMA" id="PEHTEHY"/>
<dbReference type="EMBL" id="CP003004">
    <property type="protein sequence ID" value="AEO58093.1"/>
    <property type="molecule type" value="Genomic_DNA"/>
</dbReference>
<dbReference type="KEGG" id="mtm:MYCTH_2305156"/>
<dbReference type="InParanoid" id="G2QC64"/>
<dbReference type="AlphaFoldDB" id="G2QC64"/>
<proteinExistence type="predicted"/>
<feature type="region of interest" description="Disordered" evidence="1">
    <location>
        <begin position="35"/>
        <end position="86"/>
    </location>
</feature>
<feature type="region of interest" description="Disordered" evidence="1">
    <location>
        <begin position="338"/>
        <end position="472"/>
    </location>
</feature>
<sequence length="494" mass="54146">MGYMYWRLKFKPNRANRSDAETTVGGYWKVTRRDPNRVSITIYRGQRPPNGPEASRSDIQSPKVRKEGNKPTQGEDNSTNKIPGQLESASAPDIHLVPPPPPPPPIIWTTPAPSSFPLQPQLGCPNVLLQPGLPHDPPPSGHIGVDTTGYSWVPNAPLPPQSYAGCSAPQHVPGQSQLTQHPSLPGAAAPRPVSAPPPPTTSSAPLRDATGIKPMTSPAAEPRSQWRRWFSLGDRSPIHGHARTLSDWSSTTGPSRSPSPPAPSVSPRKREHGDGNSRRARPRTSHPPARDDQACYRSQSLRKNTGMNHRRRESLSPSELSYASSYINTSVEAVFDNQRPFGKGHRNHSGAATSDSESRRHHPCKARGTRVWPSDSTPLSDLLNRRASSRSGPRRRPPSSDIQYPSPERRRPRVSFTLASGSDDVRGSSTSRRSEPSRIRSPSSRLHQSRGTSRGDRGGQRGVHIRHRREQSAGLTGRVTGAFDQMRRILRGGD</sequence>
<feature type="compositionally biased region" description="Polar residues" evidence="1">
    <location>
        <begin position="173"/>
        <end position="182"/>
    </location>
</feature>
<protein>
    <submittedName>
        <fullName evidence="2">Uncharacterized protein</fullName>
    </submittedName>
</protein>
<evidence type="ECO:0000256" key="1">
    <source>
        <dbReference type="SAM" id="MobiDB-lite"/>
    </source>
</evidence>
<reference evidence="2 3" key="1">
    <citation type="journal article" date="2011" name="Nat. Biotechnol.">
        <title>Comparative genomic analysis of the thermophilic biomass-degrading fungi Myceliophthora thermophila and Thielavia terrestris.</title>
        <authorList>
            <person name="Berka R.M."/>
            <person name="Grigoriev I.V."/>
            <person name="Otillar R."/>
            <person name="Salamov A."/>
            <person name="Grimwood J."/>
            <person name="Reid I."/>
            <person name="Ishmael N."/>
            <person name="John T."/>
            <person name="Darmond C."/>
            <person name="Moisan M.-C."/>
            <person name="Henrissat B."/>
            <person name="Coutinho P.M."/>
            <person name="Lombard V."/>
            <person name="Natvig D.O."/>
            <person name="Lindquist E."/>
            <person name="Schmutz J."/>
            <person name="Lucas S."/>
            <person name="Harris P."/>
            <person name="Powlowski J."/>
            <person name="Bellemare A."/>
            <person name="Taylor D."/>
            <person name="Butler G."/>
            <person name="de Vries R.P."/>
            <person name="Allijn I.E."/>
            <person name="van den Brink J."/>
            <person name="Ushinsky S."/>
            <person name="Storms R."/>
            <person name="Powell A.J."/>
            <person name="Paulsen I.T."/>
            <person name="Elbourne L.D.H."/>
            <person name="Baker S.E."/>
            <person name="Magnuson J."/>
            <person name="LaBoissiere S."/>
            <person name="Clutterbuck A.J."/>
            <person name="Martinez D."/>
            <person name="Wogulis M."/>
            <person name="de Leon A.L."/>
            <person name="Rey M.W."/>
            <person name="Tsang A."/>
        </authorList>
    </citation>
    <scope>NUCLEOTIDE SEQUENCE [LARGE SCALE GENOMIC DNA]</scope>
    <source>
        <strain evidence="3">ATCC 42464 / BCRC 31852 / DSM 1799</strain>
    </source>
</reference>
<feature type="compositionally biased region" description="Polar residues" evidence="1">
    <location>
        <begin position="70"/>
        <end position="82"/>
    </location>
</feature>
<feature type="region of interest" description="Disordered" evidence="1">
    <location>
        <begin position="241"/>
        <end position="319"/>
    </location>
</feature>
<dbReference type="HOGENOM" id="CLU_552287_0_0_1"/>
<dbReference type="VEuPathDB" id="FungiDB:MYCTH_2305156"/>
<dbReference type="Proteomes" id="UP000007322">
    <property type="component" value="Chromosome 3"/>
</dbReference>
<evidence type="ECO:0000313" key="2">
    <source>
        <dbReference type="EMBL" id="AEO58093.1"/>
    </source>
</evidence>